<dbReference type="InterPro" id="IPR007770">
    <property type="entry name" value="DMP"/>
</dbReference>
<dbReference type="GO" id="GO:0010256">
    <property type="term" value="P:endomembrane system organization"/>
    <property type="evidence" value="ECO:0007669"/>
    <property type="project" value="TreeGrafter"/>
</dbReference>
<dbReference type="GO" id="GO:0005737">
    <property type="term" value="C:cytoplasm"/>
    <property type="evidence" value="ECO:0007669"/>
    <property type="project" value="UniProtKB-ARBA"/>
</dbReference>
<dbReference type="PANTHER" id="PTHR31621">
    <property type="entry name" value="PROTEIN DMP3"/>
    <property type="match status" value="1"/>
</dbReference>
<evidence type="ECO:0000256" key="2">
    <source>
        <dbReference type="ARBA" id="ARBA00008707"/>
    </source>
</evidence>
<evidence type="ECO:0000313" key="8">
    <source>
        <dbReference type="Proteomes" id="UP000238479"/>
    </source>
</evidence>
<evidence type="ECO:0000313" key="7">
    <source>
        <dbReference type="EMBL" id="PRQ24456.1"/>
    </source>
</evidence>
<keyword evidence="4 6" id="KW-1133">Transmembrane helix</keyword>
<accession>A0A2P6PRC2</accession>
<protein>
    <submittedName>
        <fullName evidence="7">Uncharacterized protein</fullName>
    </submittedName>
</protein>
<evidence type="ECO:0000256" key="5">
    <source>
        <dbReference type="ARBA" id="ARBA00023136"/>
    </source>
</evidence>
<dbReference type="PANTHER" id="PTHR31621:SF37">
    <property type="entry name" value="OS01G0882400 PROTEIN"/>
    <property type="match status" value="1"/>
</dbReference>
<proteinExistence type="inferred from homology"/>
<evidence type="ECO:0000256" key="1">
    <source>
        <dbReference type="ARBA" id="ARBA00004141"/>
    </source>
</evidence>
<dbReference type="STRING" id="74649.A0A2P6PRC2"/>
<comment type="subcellular location">
    <subcellularLocation>
        <location evidence="1">Membrane</location>
        <topology evidence="1">Multi-pass membrane protein</topology>
    </subcellularLocation>
</comment>
<dbReference type="GO" id="GO:0016020">
    <property type="term" value="C:membrane"/>
    <property type="evidence" value="ECO:0007669"/>
    <property type="project" value="UniProtKB-SubCell"/>
</dbReference>
<dbReference type="Gramene" id="PRQ24456">
    <property type="protein sequence ID" value="PRQ24456"/>
    <property type="gene ID" value="RchiOBHm_Chr6g0272601"/>
</dbReference>
<evidence type="ECO:0000256" key="6">
    <source>
        <dbReference type="SAM" id="Phobius"/>
    </source>
</evidence>
<dbReference type="AlphaFoldDB" id="A0A2P6PRC2"/>
<comment type="caution">
    <text evidence="7">The sequence shown here is derived from an EMBL/GenBank/DDBJ whole genome shotgun (WGS) entry which is preliminary data.</text>
</comment>
<name>A0A2P6PRC2_ROSCH</name>
<reference evidence="7 8" key="1">
    <citation type="journal article" date="2018" name="Nat. Genet.">
        <title>The Rosa genome provides new insights in the design of modern roses.</title>
        <authorList>
            <person name="Bendahmane M."/>
        </authorList>
    </citation>
    <scope>NUCLEOTIDE SEQUENCE [LARGE SCALE GENOMIC DNA]</scope>
    <source>
        <strain evidence="8">cv. Old Blush</strain>
    </source>
</reference>
<gene>
    <name evidence="7" type="ORF">RchiOBHm_Chr6g0272601</name>
</gene>
<evidence type="ECO:0000256" key="3">
    <source>
        <dbReference type="ARBA" id="ARBA00022692"/>
    </source>
</evidence>
<organism evidence="7 8">
    <name type="scientific">Rosa chinensis</name>
    <name type="common">China rose</name>
    <dbReference type="NCBI Taxonomy" id="74649"/>
    <lineage>
        <taxon>Eukaryota</taxon>
        <taxon>Viridiplantae</taxon>
        <taxon>Streptophyta</taxon>
        <taxon>Embryophyta</taxon>
        <taxon>Tracheophyta</taxon>
        <taxon>Spermatophyta</taxon>
        <taxon>Magnoliopsida</taxon>
        <taxon>eudicotyledons</taxon>
        <taxon>Gunneridae</taxon>
        <taxon>Pentapetalae</taxon>
        <taxon>rosids</taxon>
        <taxon>fabids</taxon>
        <taxon>Rosales</taxon>
        <taxon>Rosaceae</taxon>
        <taxon>Rosoideae</taxon>
        <taxon>Rosoideae incertae sedis</taxon>
        <taxon>Rosa</taxon>
    </lineage>
</organism>
<keyword evidence="3 6" id="KW-0812">Transmembrane</keyword>
<sequence>MDDSINHGLIDSSEHGDGDLYLCFKDDDTDESHSTFRGIWTFNGDRRKLCVPSDYRLRWADLFHASPSLVAFLTFAGSHNEVVGCYYPAMPKRITNNLPLVIGFVVSFFLVLFPSKRRGIGYPFLLMRDALYSRRS</sequence>
<comment type="similarity">
    <text evidence="2">Belongs to the plant DMP1 protein family.</text>
</comment>
<keyword evidence="8" id="KW-1185">Reference proteome</keyword>
<keyword evidence="5 6" id="KW-0472">Membrane</keyword>
<dbReference type="Proteomes" id="UP000238479">
    <property type="component" value="Chromosome 6"/>
</dbReference>
<feature type="transmembrane region" description="Helical" evidence="6">
    <location>
        <begin position="97"/>
        <end position="115"/>
    </location>
</feature>
<dbReference type="Pfam" id="PF05078">
    <property type="entry name" value="DUF679"/>
    <property type="match status" value="1"/>
</dbReference>
<evidence type="ECO:0000256" key="4">
    <source>
        <dbReference type="ARBA" id="ARBA00022989"/>
    </source>
</evidence>
<dbReference type="EMBL" id="PDCK01000044">
    <property type="protein sequence ID" value="PRQ24456.1"/>
    <property type="molecule type" value="Genomic_DNA"/>
</dbReference>